<evidence type="ECO:0000256" key="1">
    <source>
        <dbReference type="ARBA" id="ARBA00022737"/>
    </source>
</evidence>
<dbReference type="AlphaFoldDB" id="A0A8S1LLY5"/>
<dbReference type="PROSITE" id="PS50297">
    <property type="entry name" value="ANK_REP_REGION"/>
    <property type="match status" value="2"/>
</dbReference>
<evidence type="ECO:0000256" key="3">
    <source>
        <dbReference type="PROSITE-ProRule" id="PRU00023"/>
    </source>
</evidence>
<reference evidence="4" key="1">
    <citation type="submission" date="2021-01" db="EMBL/GenBank/DDBJ databases">
        <authorList>
            <consortium name="Genoscope - CEA"/>
            <person name="William W."/>
        </authorList>
    </citation>
    <scope>NUCLEOTIDE SEQUENCE</scope>
</reference>
<feature type="repeat" description="ANK" evidence="3">
    <location>
        <begin position="133"/>
        <end position="165"/>
    </location>
</feature>
<protein>
    <recommendedName>
        <fullName evidence="6">Ankyrin repeat protein</fullName>
    </recommendedName>
</protein>
<keyword evidence="2 3" id="KW-0040">ANK repeat</keyword>
<evidence type="ECO:0000313" key="5">
    <source>
        <dbReference type="Proteomes" id="UP000692954"/>
    </source>
</evidence>
<gene>
    <name evidence="4" type="ORF">PSON_ATCC_30995.1.T0250009</name>
</gene>
<evidence type="ECO:0000256" key="2">
    <source>
        <dbReference type="ARBA" id="ARBA00023043"/>
    </source>
</evidence>
<keyword evidence="5" id="KW-1185">Reference proteome</keyword>
<feature type="repeat" description="ANK" evidence="3">
    <location>
        <begin position="276"/>
        <end position="308"/>
    </location>
</feature>
<evidence type="ECO:0000313" key="4">
    <source>
        <dbReference type="EMBL" id="CAD8068960.1"/>
    </source>
</evidence>
<dbReference type="Pfam" id="PF12796">
    <property type="entry name" value="Ank_2"/>
    <property type="match status" value="2"/>
</dbReference>
<organism evidence="4 5">
    <name type="scientific">Paramecium sonneborni</name>
    <dbReference type="NCBI Taxonomy" id="65129"/>
    <lineage>
        <taxon>Eukaryota</taxon>
        <taxon>Sar</taxon>
        <taxon>Alveolata</taxon>
        <taxon>Ciliophora</taxon>
        <taxon>Intramacronucleata</taxon>
        <taxon>Oligohymenophorea</taxon>
        <taxon>Peniculida</taxon>
        <taxon>Parameciidae</taxon>
        <taxon>Paramecium</taxon>
    </lineage>
</organism>
<name>A0A8S1LLY5_9CILI</name>
<dbReference type="Proteomes" id="UP000692954">
    <property type="component" value="Unassembled WGS sequence"/>
</dbReference>
<dbReference type="PANTHER" id="PTHR24126">
    <property type="entry name" value="ANKYRIN REPEAT, PH AND SEC7 DOMAIN CONTAINING PROTEIN SECG-RELATED"/>
    <property type="match status" value="1"/>
</dbReference>
<dbReference type="InterPro" id="IPR002110">
    <property type="entry name" value="Ankyrin_rpt"/>
</dbReference>
<accession>A0A8S1LLY5</accession>
<dbReference type="SMART" id="SM00248">
    <property type="entry name" value="ANK"/>
    <property type="match status" value="4"/>
</dbReference>
<keyword evidence="1" id="KW-0677">Repeat</keyword>
<feature type="repeat" description="ANK" evidence="3">
    <location>
        <begin position="100"/>
        <end position="132"/>
    </location>
</feature>
<dbReference type="OrthoDB" id="297396at2759"/>
<comment type="caution">
    <text evidence="4">The sequence shown here is derived from an EMBL/GenBank/DDBJ whole genome shotgun (WGS) entry which is preliminary data.</text>
</comment>
<dbReference type="EMBL" id="CAJJDN010000025">
    <property type="protein sequence ID" value="CAD8068960.1"/>
    <property type="molecule type" value="Genomic_DNA"/>
</dbReference>
<proteinExistence type="predicted"/>
<dbReference type="PROSITE" id="PS50088">
    <property type="entry name" value="ANK_REPEAT"/>
    <property type="match status" value="3"/>
</dbReference>
<evidence type="ECO:0008006" key="6">
    <source>
        <dbReference type="Google" id="ProtNLM"/>
    </source>
</evidence>
<sequence length="331" mass="39011">MGKFEITYNIEPNYLPKKEKRVQIQKNNEQKSNPELIESIQDDKFIVFKDLIEKGASIYKILKEERQNVSSSFGIQKYARINYAEYLQNKNVDWECEDNDGMTPLFQAIKRESIKMIEYLLKQKVNLEHQDNQNRTPFYYACSFGQLFIIGFLLERGANINLEQLWEELHFQKQVFQDYIMWLNIYFNNLIQTIIMQINQEEMHYIMQYLILKVVEMEDKLGLPLIAQLLLEHRIDVESKDKDENTPLYEPASSEALSSIPILIAFGCDINSRNKFGETALIVAAKFNHYETAKLLIENQADFLLENEGFTAMEIAVKMINLKHFNIYQIK</sequence>